<reference evidence="1" key="1">
    <citation type="submission" date="2009-05" db="EMBL/GenBank/DDBJ databases">
        <authorList>
            <person name="Harkins D.M."/>
            <person name="DeShazer D."/>
            <person name="Woods D.E."/>
            <person name="Brinkac L.M."/>
            <person name="Brown K.A."/>
            <person name="Hung G.C."/>
            <person name="Tuanyok A."/>
            <person name="Zhang B."/>
            <person name="Nierman W.C."/>
        </authorList>
    </citation>
    <scope>NUCLEOTIDE SEQUENCE [LARGE SCALE GENOMIC DNA]</scope>
    <source>
        <strain evidence="1">1710a</strain>
    </source>
</reference>
<protein>
    <submittedName>
        <fullName evidence="1">Uncharacterized protein</fullName>
    </submittedName>
</protein>
<dbReference type="GeneID" id="93064628"/>
<dbReference type="EMBL" id="CM000832">
    <property type="protein sequence ID" value="EET08090.1"/>
    <property type="molecule type" value="Genomic_DNA"/>
</dbReference>
<sequence length="95" mass="10902">MTGALKTSAPIIFLPPLKSSRKKFLGKFLNVKICEIRIACKPQKIRRDNLKLQFQRQVELTNKNRTCLARQERLRAAPFRRGAAAPDRRSGKDKP</sequence>
<gene>
    <name evidence="1" type="ORF">BURPS1710A_0946</name>
</gene>
<accession>A0A0E1W4E4</accession>
<organism evidence="1">
    <name type="scientific">Burkholderia pseudomallei 1710a</name>
    <dbReference type="NCBI Taxonomy" id="320371"/>
    <lineage>
        <taxon>Bacteria</taxon>
        <taxon>Pseudomonadati</taxon>
        <taxon>Pseudomonadota</taxon>
        <taxon>Betaproteobacteria</taxon>
        <taxon>Burkholderiales</taxon>
        <taxon>Burkholderiaceae</taxon>
        <taxon>Burkholderia</taxon>
        <taxon>pseudomallei group</taxon>
    </lineage>
</organism>
<name>A0A0E1W4E4_BURPE</name>
<dbReference type="HOGENOM" id="CLU_2367436_0_0_4"/>
<proteinExistence type="predicted"/>
<dbReference type="RefSeq" id="WP_004526111.1">
    <property type="nucleotide sequence ID" value="NZ_CM000832.1"/>
</dbReference>
<dbReference type="AlphaFoldDB" id="A0A0E1W4E4"/>
<evidence type="ECO:0000313" key="1">
    <source>
        <dbReference type="EMBL" id="EET08090.1"/>
    </source>
</evidence>
<dbReference type="Proteomes" id="UP000001812">
    <property type="component" value="Chromosome I"/>
</dbReference>